<evidence type="ECO:0000259" key="5">
    <source>
        <dbReference type="Pfam" id="PF07992"/>
    </source>
</evidence>
<dbReference type="PANTHER" id="PTHR43429:SF3">
    <property type="entry name" value="NITRITE REDUCTASE [NAD(P)H]"/>
    <property type="match status" value="1"/>
</dbReference>
<evidence type="ECO:0000313" key="8">
    <source>
        <dbReference type="Proteomes" id="UP000199048"/>
    </source>
</evidence>
<evidence type="ECO:0000256" key="3">
    <source>
        <dbReference type="ARBA" id="ARBA00022630"/>
    </source>
</evidence>
<comment type="cofactor">
    <cofactor evidence="1">
        <name>FAD</name>
        <dbReference type="ChEBI" id="CHEBI:57692"/>
    </cofactor>
</comment>
<dbReference type="Pfam" id="PF07992">
    <property type="entry name" value="Pyr_redox_2"/>
    <property type="match status" value="1"/>
</dbReference>
<dbReference type="EMBL" id="FOTK01000006">
    <property type="protein sequence ID" value="SFL53559.1"/>
    <property type="molecule type" value="Genomic_DNA"/>
</dbReference>
<dbReference type="AlphaFoldDB" id="A0A1I4IGP6"/>
<keyword evidence="4" id="KW-0274">FAD</keyword>
<evidence type="ECO:0000313" key="7">
    <source>
        <dbReference type="EMBL" id="SFL53559.1"/>
    </source>
</evidence>
<dbReference type="Proteomes" id="UP000199048">
    <property type="component" value="Unassembled WGS sequence"/>
</dbReference>
<dbReference type="PANTHER" id="PTHR43429">
    <property type="entry name" value="PYRIDINE NUCLEOTIDE-DISULFIDE OXIDOREDUCTASE DOMAIN-CONTAINING"/>
    <property type="match status" value="1"/>
</dbReference>
<dbReference type="SUPFAM" id="SSF51905">
    <property type="entry name" value="FAD/NAD(P)-binding domain"/>
    <property type="match status" value="2"/>
</dbReference>
<dbReference type="Gene3D" id="3.30.390.30">
    <property type="match status" value="1"/>
</dbReference>
<dbReference type="PRINTS" id="PR00411">
    <property type="entry name" value="PNDRDTASEI"/>
</dbReference>
<keyword evidence="3" id="KW-0285">Flavoprotein</keyword>
<dbReference type="InterPro" id="IPR016156">
    <property type="entry name" value="FAD/NAD-linked_Rdtase_dimer_sf"/>
</dbReference>
<proteinExistence type="inferred from homology"/>
<dbReference type="InterPro" id="IPR036188">
    <property type="entry name" value="FAD/NAD-bd_sf"/>
</dbReference>
<dbReference type="InterPro" id="IPR023753">
    <property type="entry name" value="FAD/NAD-binding_dom"/>
</dbReference>
<dbReference type="InterPro" id="IPR041575">
    <property type="entry name" value="Rubredoxin_C"/>
</dbReference>
<dbReference type="Pfam" id="PF18267">
    <property type="entry name" value="Rubredoxin_C"/>
    <property type="match status" value="1"/>
</dbReference>
<dbReference type="STRING" id="582667.SAMN05192568_1006139"/>
<keyword evidence="8" id="KW-1185">Reference proteome</keyword>
<evidence type="ECO:0000259" key="6">
    <source>
        <dbReference type="Pfam" id="PF18267"/>
    </source>
</evidence>
<dbReference type="PRINTS" id="PR00368">
    <property type="entry name" value="FADPNR"/>
</dbReference>
<feature type="domain" description="FAD/NAD(P)-binding" evidence="5">
    <location>
        <begin position="48"/>
        <end position="338"/>
    </location>
</feature>
<accession>A0A1I4IGP6</accession>
<evidence type="ECO:0000256" key="2">
    <source>
        <dbReference type="ARBA" id="ARBA00006442"/>
    </source>
</evidence>
<evidence type="ECO:0000256" key="4">
    <source>
        <dbReference type="ARBA" id="ARBA00022827"/>
    </source>
</evidence>
<organism evidence="7 8">
    <name type="scientific">Methylobacterium pseudosasicola</name>
    <dbReference type="NCBI Taxonomy" id="582667"/>
    <lineage>
        <taxon>Bacteria</taxon>
        <taxon>Pseudomonadati</taxon>
        <taxon>Pseudomonadota</taxon>
        <taxon>Alphaproteobacteria</taxon>
        <taxon>Hyphomicrobiales</taxon>
        <taxon>Methylobacteriaceae</taxon>
        <taxon>Methylobacterium</taxon>
    </lineage>
</organism>
<feature type="domain" description="NADH-rubredoxin oxidoreductase C-terminal" evidence="6">
    <location>
        <begin position="359"/>
        <end position="426"/>
    </location>
</feature>
<gene>
    <name evidence="7" type="ORF">SAMN05192568_1006139</name>
</gene>
<dbReference type="Gene3D" id="3.50.50.60">
    <property type="entry name" value="FAD/NAD(P)-binding domain"/>
    <property type="match status" value="2"/>
</dbReference>
<name>A0A1I4IGP6_9HYPH</name>
<protein>
    <submittedName>
        <fullName evidence="7">Nitrite reductase (NADH) large subunit</fullName>
    </submittedName>
</protein>
<sequence>MTGSGFFVGGPPTILQSEVPDAILKMATSPMDTSAHDARAETGLPRERLVVVGNGMASLRFLERLTEGSPGRFDVTCVGAEPKAAYNRVLLSSLLGGEVDEAACEFRGLDWYAAHGIRLITGAPVTQIDRENGLVLVGETHVLPFDKLVLAVGSLPIRLPKPGMELPGVITFRDLADVAAIRKAAVQHARAIVIGGGLLGLEAAVGLARLGVETTLLHVMDRLMERQLDHHAAGLVKRAMEARGVRVILKADTARVEGDGRVERLVLADGTVLPADLVVMSVGVRPSVALAQGAGLEIGRGIKVDDRMTTSDSRVFALGECAEHRGLIYGLVEPAYEQADTLARHLAGHNAAYAGTSLATSLKVSGLPVFSAGLVDTPEDAEAIVLSDPGAGLYRKLLVREGRLIGAVFVGDIAEQGACKGLIRSGDPVENVDDLMFGRPAPEPLAA</sequence>
<dbReference type="InterPro" id="IPR050260">
    <property type="entry name" value="FAD-bd_OxRdtase"/>
</dbReference>
<reference evidence="8" key="1">
    <citation type="submission" date="2016-10" db="EMBL/GenBank/DDBJ databases">
        <authorList>
            <person name="Varghese N."/>
            <person name="Submissions S."/>
        </authorList>
    </citation>
    <scope>NUCLEOTIDE SEQUENCE [LARGE SCALE GENOMIC DNA]</scope>
    <source>
        <strain evidence="8">BL36</strain>
    </source>
</reference>
<dbReference type="GO" id="GO:0016491">
    <property type="term" value="F:oxidoreductase activity"/>
    <property type="evidence" value="ECO:0007669"/>
    <property type="project" value="InterPro"/>
</dbReference>
<evidence type="ECO:0000256" key="1">
    <source>
        <dbReference type="ARBA" id="ARBA00001974"/>
    </source>
</evidence>
<comment type="similarity">
    <text evidence="2">Belongs to the FAD-dependent oxidoreductase family.</text>
</comment>